<protein>
    <submittedName>
        <fullName evidence="4">Peptidoglycan-binding protein</fullName>
    </submittedName>
</protein>
<dbReference type="Pfam" id="PF20410">
    <property type="entry name" value="X-Tfes_XVIPCD"/>
    <property type="match status" value="1"/>
</dbReference>
<feature type="domain" description="X-Tfes XVIPCD" evidence="3">
    <location>
        <begin position="370"/>
        <end position="478"/>
    </location>
</feature>
<accession>A0ABT6JVV6</accession>
<evidence type="ECO:0000256" key="1">
    <source>
        <dbReference type="SAM" id="MobiDB-lite"/>
    </source>
</evidence>
<dbReference type="InterPro" id="IPR046519">
    <property type="entry name" value="X-Tfes_XVIPCD"/>
</dbReference>
<dbReference type="InterPro" id="IPR036365">
    <property type="entry name" value="PGBD-like_sf"/>
</dbReference>
<evidence type="ECO:0000259" key="3">
    <source>
        <dbReference type="Pfam" id="PF20410"/>
    </source>
</evidence>
<name>A0ABT6JVV6_9GAMM</name>
<dbReference type="Pfam" id="PF01471">
    <property type="entry name" value="PG_binding_1"/>
    <property type="match status" value="1"/>
</dbReference>
<reference evidence="4 5" key="1">
    <citation type="submission" date="2023-04" db="EMBL/GenBank/DDBJ databases">
        <title>Luteimonas sp. M1R5S59.</title>
        <authorList>
            <person name="Sun J.-Q."/>
        </authorList>
    </citation>
    <scope>NUCLEOTIDE SEQUENCE [LARGE SCALE GENOMIC DNA]</scope>
    <source>
        <strain evidence="4 5">M1R5S59</strain>
    </source>
</reference>
<dbReference type="Gene3D" id="1.10.101.10">
    <property type="entry name" value="PGBD-like superfamily/PGBD"/>
    <property type="match status" value="1"/>
</dbReference>
<keyword evidence="5" id="KW-1185">Reference proteome</keyword>
<dbReference type="InterPro" id="IPR036366">
    <property type="entry name" value="PGBDSf"/>
</dbReference>
<feature type="compositionally biased region" description="Low complexity" evidence="1">
    <location>
        <begin position="332"/>
        <end position="342"/>
    </location>
</feature>
<organism evidence="4 5">
    <name type="scientific">Luteimonas kalidii</name>
    <dbReference type="NCBI Taxonomy" id="3042025"/>
    <lineage>
        <taxon>Bacteria</taxon>
        <taxon>Pseudomonadati</taxon>
        <taxon>Pseudomonadota</taxon>
        <taxon>Gammaproteobacteria</taxon>
        <taxon>Lysobacterales</taxon>
        <taxon>Lysobacteraceae</taxon>
        <taxon>Luteimonas</taxon>
    </lineage>
</organism>
<dbReference type="InterPro" id="IPR011055">
    <property type="entry name" value="Dup_hybrid_motif"/>
</dbReference>
<dbReference type="EMBL" id="JARXRO010000018">
    <property type="protein sequence ID" value="MDH5834828.1"/>
    <property type="molecule type" value="Genomic_DNA"/>
</dbReference>
<dbReference type="Gene3D" id="2.70.70.10">
    <property type="entry name" value="Glucose Permease (Domain IIA)"/>
    <property type="match status" value="1"/>
</dbReference>
<comment type="caution">
    <text evidence="4">The sequence shown here is derived from an EMBL/GenBank/DDBJ whole genome shotgun (WGS) entry which is preliminary data.</text>
</comment>
<evidence type="ECO:0000313" key="5">
    <source>
        <dbReference type="Proteomes" id="UP001156873"/>
    </source>
</evidence>
<proteinExistence type="predicted"/>
<feature type="region of interest" description="Disordered" evidence="1">
    <location>
        <begin position="318"/>
        <end position="376"/>
    </location>
</feature>
<feature type="compositionally biased region" description="Basic and acidic residues" evidence="1">
    <location>
        <begin position="363"/>
        <end position="376"/>
    </location>
</feature>
<dbReference type="SUPFAM" id="SSF47090">
    <property type="entry name" value="PGBD-like"/>
    <property type="match status" value="1"/>
</dbReference>
<dbReference type="RefSeq" id="WP_280579307.1">
    <property type="nucleotide sequence ID" value="NZ_JARXRO010000018.1"/>
</dbReference>
<feature type="domain" description="Peptidoglycan binding-like" evidence="2">
    <location>
        <begin position="226"/>
        <end position="284"/>
    </location>
</feature>
<dbReference type="InterPro" id="IPR002477">
    <property type="entry name" value="Peptidoglycan-bd-like"/>
</dbReference>
<evidence type="ECO:0000313" key="4">
    <source>
        <dbReference type="EMBL" id="MDH5834828.1"/>
    </source>
</evidence>
<sequence>MSNQPGTAYTVRQYVFDARGERNEDVRRFEDLVTHHPRANADAQMEDGRIIEVERPSRRSHAFIGGAYQEVETARTDEYRTLKPDQVLLIKDFILEQNGRRALDVPAPISGVVGRVDAPNGMVEVLDREGGDVVARVRHLNPIAVASGDHVSYGDTLGTQNNQGLRLPRGSRVHVHIEMDTKHYQQFGRYVDDLASGRLTVEARHRSNVPPGPLDSDGTFRIGTSSDRIATVQRALAADGYRATGERPITVDGVYRADMQGALLAFQQDHRIPQTGDVDPATVQVALRVNLDRPLGPAGRTPLPAIDALPSPLREIGLGLDPRFTPRHGEPAPDAGHPADPARTQRAPRHHAHPFHDPTPPLERPRKPDAPGHPDHVLLERIRDGVRAFDADAGKPWDTYSERLSAGLLVRAKASGFDGGDAVRVAASRPTDASAAGEFVCLLRHGPTASPDPAENLVRVRVVDALAIPVDQHYAQLERIDRERTAVRNAAVEHAIGPPGQDVHALG</sequence>
<gene>
    <name evidence="4" type="ORF">QFW81_12980</name>
</gene>
<dbReference type="Proteomes" id="UP001156873">
    <property type="component" value="Unassembled WGS sequence"/>
</dbReference>
<evidence type="ECO:0000259" key="2">
    <source>
        <dbReference type="Pfam" id="PF01471"/>
    </source>
</evidence>